<proteinExistence type="predicted"/>
<comment type="caution">
    <text evidence="3">The sequence shown here is derived from an EMBL/GenBank/DDBJ whole genome shotgun (WGS) entry which is preliminary data.</text>
</comment>
<dbReference type="Proteomes" id="UP000198287">
    <property type="component" value="Unassembled WGS sequence"/>
</dbReference>
<feature type="domain" description="Nose resistant-to-fluoxetine protein N-terminal" evidence="2">
    <location>
        <begin position="139"/>
        <end position="303"/>
    </location>
</feature>
<feature type="transmembrane region" description="Helical" evidence="1">
    <location>
        <begin position="318"/>
        <end position="340"/>
    </location>
</feature>
<dbReference type="InterPro" id="IPR002656">
    <property type="entry name" value="Acyl_transf_3_dom"/>
</dbReference>
<feature type="transmembrane region" description="Helical" evidence="1">
    <location>
        <begin position="726"/>
        <end position="744"/>
    </location>
</feature>
<dbReference type="Pfam" id="PF20146">
    <property type="entry name" value="NRF"/>
    <property type="match status" value="1"/>
</dbReference>
<gene>
    <name evidence="3" type="ORF">Fcan01_06994</name>
</gene>
<sequence>MELRLTCGFSPFTRREIKLQIVLLLVVFALAGQIAFCEGFNSGLPSNNSEHNEINDFDQSVIQNEQRLISRFRQPPTLNSNGQGFSPSNDYLAMSLVPTYLTNFLKNESSKVEFFNKLKNHLNPTQDDEEGADCVTHLIFLLNTVFESISNLTQLRDPKNTWAIQMVDSWGKLPEGMLSGHVNSYGDYDECVGVEVDDDRGTSEGGGNAKFSGQYCWTYIIPGSLAAEEGGQAKGDFNDDRISTRKAGSVDDLLYYMLHPTAVMVLPSSAYCVPSTCFVEQFQVAVTLLFMELFPNTSPFVAFCQLKEDRTLTTNAKVMIGVLAVLGCFILAGTILDVVLNGAFVKTKTDKFQTIRKQLPTRLLLAFSLPTNIAKWSNTSAGGGFGCIHGIRFMSTCWVVLSHTIFVVTMQGPTWNTIDVTTIYQRPWHFYFILNAYFSVDTFFTMSGLLACYSIMKELDKLEGKLNVLKLYLHRYLRLTPTYALIIGVIACLFPYLSSGPFFTLTADGISKACQKYWWHNLLYFNNVYRYDAANGESMCEAESWYIANDMQFFILSPLFAFLLWKWNMVGIIVLGAASLASILAPGIVIGTEGLPPTQVFWKMGTSPNPRALEVYMHPWYRIGPYLVGMWMGYLLFKIGKKPVHLPRLAVLGGWLVSTATSLALILCVIPYFDPENNDSQVAAGVYGGLSRFCWGMVICWVIFACVKGYGGWINDMLSWKAWIPLGRLTFCVYLSSLSVQMMLQLSLRQPMNFDMYTVVNMFFSHLIMCFIVGFGLSMIFESPFIALEKVFMSAPQREKALPLTNGETRTQKAS</sequence>
<dbReference type="EMBL" id="LNIX01000003">
    <property type="protein sequence ID" value="OXA58187.1"/>
    <property type="molecule type" value="Genomic_DNA"/>
</dbReference>
<dbReference type="PANTHER" id="PTHR11161:SF0">
    <property type="entry name" value="O-ACYLTRANSFERASE LIKE PROTEIN"/>
    <property type="match status" value="1"/>
</dbReference>
<dbReference type="InterPro" id="IPR006621">
    <property type="entry name" value="Nose-resist-to-fluoxetine_N"/>
</dbReference>
<feature type="transmembrane region" description="Helical" evidence="1">
    <location>
        <begin position="620"/>
        <end position="637"/>
    </location>
</feature>
<feature type="transmembrane region" description="Helical" evidence="1">
    <location>
        <begin position="572"/>
        <end position="592"/>
    </location>
</feature>
<dbReference type="PANTHER" id="PTHR11161">
    <property type="entry name" value="O-ACYLTRANSFERASE"/>
    <property type="match status" value="1"/>
</dbReference>
<protein>
    <submittedName>
        <fullName evidence="3">Nose resistant to fluoxetine protein 6</fullName>
    </submittedName>
</protein>
<feature type="transmembrane region" description="Helical" evidence="1">
    <location>
        <begin position="545"/>
        <end position="565"/>
    </location>
</feature>
<keyword evidence="1" id="KW-1133">Transmembrane helix</keyword>
<keyword evidence="1" id="KW-0812">Transmembrane</keyword>
<evidence type="ECO:0000256" key="1">
    <source>
        <dbReference type="SAM" id="Phobius"/>
    </source>
</evidence>
<feature type="transmembrane region" description="Helical" evidence="1">
    <location>
        <begin position="649"/>
        <end position="673"/>
    </location>
</feature>
<name>A0A226EM11_FOLCA</name>
<dbReference type="OrthoDB" id="118951at2759"/>
<feature type="transmembrane region" description="Helical" evidence="1">
    <location>
        <begin position="430"/>
        <end position="455"/>
    </location>
</feature>
<dbReference type="SMART" id="SM00703">
    <property type="entry name" value="NRF"/>
    <property type="match status" value="1"/>
</dbReference>
<keyword evidence="4" id="KW-1185">Reference proteome</keyword>
<dbReference type="OMA" id="SHFHANI"/>
<feature type="transmembrane region" description="Helical" evidence="1">
    <location>
        <begin position="764"/>
        <end position="788"/>
    </location>
</feature>
<organism evidence="3 4">
    <name type="scientific">Folsomia candida</name>
    <name type="common">Springtail</name>
    <dbReference type="NCBI Taxonomy" id="158441"/>
    <lineage>
        <taxon>Eukaryota</taxon>
        <taxon>Metazoa</taxon>
        <taxon>Ecdysozoa</taxon>
        <taxon>Arthropoda</taxon>
        <taxon>Hexapoda</taxon>
        <taxon>Collembola</taxon>
        <taxon>Entomobryomorpha</taxon>
        <taxon>Isotomoidea</taxon>
        <taxon>Isotomidae</taxon>
        <taxon>Proisotominae</taxon>
        <taxon>Folsomia</taxon>
    </lineage>
</organism>
<dbReference type="AlphaFoldDB" id="A0A226EM11"/>
<feature type="transmembrane region" description="Helical" evidence="1">
    <location>
        <begin position="476"/>
        <end position="497"/>
    </location>
</feature>
<accession>A0A226EM11</accession>
<evidence type="ECO:0000313" key="3">
    <source>
        <dbReference type="EMBL" id="OXA58187.1"/>
    </source>
</evidence>
<reference evidence="3 4" key="1">
    <citation type="submission" date="2015-12" db="EMBL/GenBank/DDBJ databases">
        <title>The genome of Folsomia candida.</title>
        <authorList>
            <person name="Faddeeva A."/>
            <person name="Derks M.F."/>
            <person name="Anvar Y."/>
            <person name="Smit S."/>
            <person name="Van Straalen N."/>
            <person name="Roelofs D."/>
        </authorList>
    </citation>
    <scope>NUCLEOTIDE SEQUENCE [LARGE SCALE GENOMIC DNA]</scope>
    <source>
        <strain evidence="3 4">VU population</strain>
        <tissue evidence="3">Whole body</tissue>
    </source>
</reference>
<dbReference type="InterPro" id="IPR052728">
    <property type="entry name" value="O2_lipid_transport_reg"/>
</dbReference>
<evidence type="ECO:0000313" key="4">
    <source>
        <dbReference type="Proteomes" id="UP000198287"/>
    </source>
</evidence>
<dbReference type="Pfam" id="PF01757">
    <property type="entry name" value="Acyl_transf_3"/>
    <property type="match status" value="1"/>
</dbReference>
<keyword evidence="1" id="KW-0472">Membrane</keyword>
<evidence type="ECO:0000259" key="2">
    <source>
        <dbReference type="SMART" id="SM00703"/>
    </source>
</evidence>
<dbReference type="GO" id="GO:0016747">
    <property type="term" value="F:acyltransferase activity, transferring groups other than amino-acyl groups"/>
    <property type="evidence" value="ECO:0007669"/>
    <property type="project" value="InterPro"/>
</dbReference>
<feature type="transmembrane region" description="Helical" evidence="1">
    <location>
        <begin position="393"/>
        <end position="410"/>
    </location>
</feature>
<feature type="transmembrane region" description="Helical" evidence="1">
    <location>
        <begin position="693"/>
        <end position="714"/>
    </location>
</feature>